<evidence type="ECO:0000313" key="2">
    <source>
        <dbReference type="EMBL" id="PSR76462.1"/>
    </source>
</evidence>
<keyword evidence="3" id="KW-1185">Reference proteome</keyword>
<comment type="caution">
    <text evidence="2">The sequence shown here is derived from an EMBL/GenBank/DDBJ whole genome shotgun (WGS) entry which is preliminary data.</text>
</comment>
<dbReference type="EMBL" id="MLYV02000843">
    <property type="protein sequence ID" value="PSR76462.1"/>
    <property type="molecule type" value="Genomic_DNA"/>
</dbReference>
<accession>A0A2R6NTM1</accession>
<feature type="compositionally biased region" description="Low complexity" evidence="1">
    <location>
        <begin position="11"/>
        <end position="22"/>
    </location>
</feature>
<feature type="compositionally biased region" description="Polar residues" evidence="1">
    <location>
        <begin position="1"/>
        <end position="10"/>
    </location>
</feature>
<dbReference type="AlphaFoldDB" id="A0A2R6NTM1"/>
<sequence length="59" mass="6131">METAPNVLSKSSGGSASGGTTAEDIVNNAHGLKNPADKHAKRTSIHIRTYIACPGNLRN</sequence>
<protein>
    <submittedName>
        <fullName evidence="2">Uncharacterized protein</fullName>
    </submittedName>
</protein>
<proteinExistence type="predicted"/>
<evidence type="ECO:0000313" key="3">
    <source>
        <dbReference type="Proteomes" id="UP000186601"/>
    </source>
</evidence>
<dbReference type="Proteomes" id="UP000186601">
    <property type="component" value="Unassembled WGS sequence"/>
</dbReference>
<feature type="region of interest" description="Disordered" evidence="1">
    <location>
        <begin position="1"/>
        <end position="41"/>
    </location>
</feature>
<organism evidence="2 3">
    <name type="scientific">Hermanssonia centrifuga</name>
    <dbReference type="NCBI Taxonomy" id="98765"/>
    <lineage>
        <taxon>Eukaryota</taxon>
        <taxon>Fungi</taxon>
        <taxon>Dikarya</taxon>
        <taxon>Basidiomycota</taxon>
        <taxon>Agaricomycotina</taxon>
        <taxon>Agaricomycetes</taxon>
        <taxon>Polyporales</taxon>
        <taxon>Meruliaceae</taxon>
        <taxon>Hermanssonia</taxon>
    </lineage>
</organism>
<gene>
    <name evidence="2" type="ORF">PHLCEN_2v8437</name>
</gene>
<name>A0A2R6NTM1_9APHY</name>
<evidence type="ECO:0000256" key="1">
    <source>
        <dbReference type="SAM" id="MobiDB-lite"/>
    </source>
</evidence>
<reference evidence="2 3" key="1">
    <citation type="submission" date="2018-02" db="EMBL/GenBank/DDBJ databases">
        <title>Genome sequence of the basidiomycete white-rot fungus Phlebia centrifuga.</title>
        <authorList>
            <person name="Granchi Z."/>
            <person name="Peng M."/>
            <person name="de Vries R.P."/>
            <person name="Hilden K."/>
            <person name="Makela M.R."/>
            <person name="Grigoriev I."/>
            <person name="Riley R."/>
        </authorList>
    </citation>
    <scope>NUCLEOTIDE SEQUENCE [LARGE SCALE GENOMIC DNA]</scope>
    <source>
        <strain evidence="2 3">FBCC195</strain>
    </source>
</reference>